<keyword evidence="6" id="KW-1185">Reference proteome</keyword>
<accession>A0A1Q4HCY2</accession>
<dbReference type="PANTHER" id="PTHR11895:SF7">
    <property type="entry name" value="GLUTAMYL-TRNA(GLN) AMIDOTRANSFERASE SUBUNIT A, MITOCHONDRIAL"/>
    <property type="match status" value="1"/>
</dbReference>
<name>A0A1Q4HCY2_9MYCO</name>
<dbReference type="SUPFAM" id="SSF75304">
    <property type="entry name" value="Amidase signature (AS) enzymes"/>
    <property type="match status" value="1"/>
</dbReference>
<dbReference type="RefSeq" id="WP_073856594.1">
    <property type="nucleotide sequence ID" value="NZ_BAAATC010000008.1"/>
</dbReference>
<proteinExistence type="inferred from homology"/>
<dbReference type="STRING" id="1801.BRW64_12595"/>
<protein>
    <recommendedName>
        <fullName evidence="3">amidase</fullName>
        <ecNumber evidence="3">3.5.1.4</ecNumber>
    </recommendedName>
</protein>
<dbReference type="InterPro" id="IPR000120">
    <property type="entry name" value="Amidase"/>
</dbReference>
<dbReference type="Proteomes" id="UP000220340">
    <property type="component" value="Unassembled WGS sequence"/>
</dbReference>
<gene>
    <name evidence="5" type="ORF">CRI78_19255</name>
</gene>
<dbReference type="AlphaFoldDB" id="A0A1Q4HCY2"/>
<reference evidence="5 6" key="1">
    <citation type="submission" date="2017-10" db="EMBL/GenBank/DDBJ databases">
        <title>The new phylogeny of genus Mycobacterium.</title>
        <authorList>
            <person name="Tortoli E."/>
            <person name="Trovato A."/>
            <person name="Cirillo D.M."/>
        </authorList>
    </citation>
    <scope>NUCLEOTIDE SEQUENCE [LARGE SCALE GENOMIC DNA]</scope>
    <source>
        <strain evidence="5 6">IP141170001</strain>
    </source>
</reference>
<dbReference type="GO" id="GO:0004040">
    <property type="term" value="F:amidase activity"/>
    <property type="evidence" value="ECO:0007669"/>
    <property type="project" value="UniProtKB-EC"/>
</dbReference>
<comment type="caution">
    <text evidence="5">The sequence shown here is derived from an EMBL/GenBank/DDBJ whole genome shotgun (WGS) entry which is preliminary data.</text>
</comment>
<sequence>MQLSEYTSFDATALAGLIAEGSTTVTELLDVAQEACLAVNPEINAVVEVYDDPRVPEPIDTDAMFAGVPFLMKDFGAHEHGRRQWMGSRAVGDELTGTESALARRFRETGLISIGRTATCEFAITATVETARFGATRNPWDPRRTAGGSSGGAAAAVAAGVVPMAHATDSGGSIRIPAACCGLVGLKPSRGRISSAPAGPAPGDFHTEFVLTRSVRDATHALAVLEGTEPGDPYAVPPLDFPVPPASRIAVATHAPWLPAPDAAAVETTVRTARQCEQFGYTVDEATPTIDWQSLFEAMKDLWALGTLDTVRGWADVSSTERPADVEGLTWDLVGRARRLQPIDVLDALAEVDRATRAFAAFMADYDMLLTPALPGPPPLLGDYSPDMDLDEYYDSPVGRMESAAAVFNATGQPAITVPVTLADGLPMSVQIAGRAYEETSVLTLAAELEAELDWARWRPPVHAARTASGDLS</sequence>
<evidence type="ECO:0000256" key="1">
    <source>
        <dbReference type="ARBA" id="ARBA00001311"/>
    </source>
</evidence>
<evidence type="ECO:0000313" key="6">
    <source>
        <dbReference type="Proteomes" id="UP000220340"/>
    </source>
</evidence>
<comment type="similarity">
    <text evidence="2">Belongs to the amidase family.</text>
</comment>
<dbReference type="PROSITE" id="PS00571">
    <property type="entry name" value="AMIDASES"/>
    <property type="match status" value="1"/>
</dbReference>
<evidence type="ECO:0000259" key="4">
    <source>
        <dbReference type="Pfam" id="PF01425"/>
    </source>
</evidence>
<evidence type="ECO:0000313" key="5">
    <source>
        <dbReference type="EMBL" id="PEG52944.1"/>
    </source>
</evidence>
<evidence type="ECO:0000256" key="3">
    <source>
        <dbReference type="ARBA" id="ARBA00012922"/>
    </source>
</evidence>
<dbReference type="InterPro" id="IPR020556">
    <property type="entry name" value="Amidase_CS"/>
</dbReference>
<dbReference type="InterPro" id="IPR023631">
    <property type="entry name" value="Amidase_dom"/>
</dbReference>
<evidence type="ECO:0000256" key="2">
    <source>
        <dbReference type="ARBA" id="ARBA00009199"/>
    </source>
</evidence>
<feature type="domain" description="Amidase" evidence="4">
    <location>
        <begin position="32"/>
        <end position="443"/>
    </location>
</feature>
<dbReference type="PANTHER" id="PTHR11895">
    <property type="entry name" value="TRANSAMIDASE"/>
    <property type="match status" value="1"/>
</dbReference>
<dbReference type="Gene3D" id="3.90.1300.10">
    <property type="entry name" value="Amidase signature (AS) domain"/>
    <property type="match status" value="1"/>
</dbReference>
<dbReference type="Pfam" id="PF01425">
    <property type="entry name" value="Amidase"/>
    <property type="match status" value="1"/>
</dbReference>
<dbReference type="InterPro" id="IPR036928">
    <property type="entry name" value="AS_sf"/>
</dbReference>
<dbReference type="EMBL" id="PDCR01000025">
    <property type="protein sequence ID" value="PEG52944.1"/>
    <property type="molecule type" value="Genomic_DNA"/>
</dbReference>
<dbReference type="OrthoDB" id="5175573at2"/>
<dbReference type="EC" id="3.5.1.4" evidence="3"/>
<comment type="catalytic activity">
    <reaction evidence="1">
        <text>a monocarboxylic acid amide + H2O = a monocarboxylate + NH4(+)</text>
        <dbReference type="Rhea" id="RHEA:12020"/>
        <dbReference type="ChEBI" id="CHEBI:15377"/>
        <dbReference type="ChEBI" id="CHEBI:28938"/>
        <dbReference type="ChEBI" id="CHEBI:35757"/>
        <dbReference type="ChEBI" id="CHEBI:83628"/>
        <dbReference type="EC" id="3.5.1.4"/>
    </reaction>
</comment>
<organism evidence="5 6">
    <name type="scientific">Mycolicibacterium diernhoferi</name>
    <dbReference type="NCBI Taxonomy" id="1801"/>
    <lineage>
        <taxon>Bacteria</taxon>
        <taxon>Bacillati</taxon>
        <taxon>Actinomycetota</taxon>
        <taxon>Actinomycetes</taxon>
        <taxon>Mycobacteriales</taxon>
        <taxon>Mycobacteriaceae</taxon>
        <taxon>Mycolicibacterium</taxon>
    </lineage>
</organism>